<accession>A0AAV8RC97</accession>
<gene>
    <name evidence="1" type="ORF">OPV22_014607</name>
</gene>
<dbReference type="PANTHER" id="PTHR22572">
    <property type="entry name" value="SUGAR-1-PHOSPHATE GUANYL TRANSFERASE"/>
    <property type="match status" value="1"/>
</dbReference>
<reference evidence="1 2" key="1">
    <citation type="submission" date="2022-12" db="EMBL/GenBank/DDBJ databases">
        <title>Chromosome-scale assembly of the Ensete ventricosum genome.</title>
        <authorList>
            <person name="Dussert Y."/>
            <person name="Stocks J."/>
            <person name="Wendawek A."/>
            <person name="Woldeyes F."/>
            <person name="Nichols R.A."/>
            <person name="Borrell J.S."/>
        </authorList>
    </citation>
    <scope>NUCLEOTIDE SEQUENCE [LARGE SCALE GENOMIC DNA]</scope>
    <source>
        <strain evidence="2">cv. Maze</strain>
        <tissue evidence="1">Seeds</tissue>
    </source>
</reference>
<dbReference type="InterPro" id="IPR029044">
    <property type="entry name" value="Nucleotide-diphossugar_trans"/>
</dbReference>
<protein>
    <submittedName>
        <fullName evidence="1">Uncharacterized protein</fullName>
    </submittedName>
</protein>
<proteinExistence type="predicted"/>
<evidence type="ECO:0000313" key="2">
    <source>
        <dbReference type="Proteomes" id="UP001222027"/>
    </source>
</evidence>
<dbReference type="Proteomes" id="UP001222027">
    <property type="component" value="Unassembled WGS sequence"/>
</dbReference>
<name>A0AAV8RC97_ENSVE</name>
<dbReference type="EMBL" id="JAQQAF010000004">
    <property type="protein sequence ID" value="KAJ8492886.1"/>
    <property type="molecule type" value="Genomic_DNA"/>
</dbReference>
<comment type="caution">
    <text evidence="1">The sequence shown here is derived from an EMBL/GenBank/DDBJ whole genome shotgun (WGS) entry which is preliminary data.</text>
</comment>
<dbReference type="SUPFAM" id="SSF53448">
    <property type="entry name" value="Nucleotide-diphospho-sugar transferases"/>
    <property type="match status" value="1"/>
</dbReference>
<sequence length="97" mass="10981">MKAGTQYLLEAIDSEHAQATCGLFANKPMILHQTESLKAVGVTEVILAINYQPQVHWLLPRRSCSGSLTSPFFMLNSDIISEYPLKEMRSFHQARSW</sequence>
<organism evidence="1 2">
    <name type="scientific">Ensete ventricosum</name>
    <name type="common">Abyssinian banana</name>
    <name type="synonym">Musa ensete</name>
    <dbReference type="NCBI Taxonomy" id="4639"/>
    <lineage>
        <taxon>Eukaryota</taxon>
        <taxon>Viridiplantae</taxon>
        <taxon>Streptophyta</taxon>
        <taxon>Embryophyta</taxon>
        <taxon>Tracheophyta</taxon>
        <taxon>Spermatophyta</taxon>
        <taxon>Magnoliopsida</taxon>
        <taxon>Liliopsida</taxon>
        <taxon>Zingiberales</taxon>
        <taxon>Musaceae</taxon>
        <taxon>Ensete</taxon>
    </lineage>
</organism>
<keyword evidence="2" id="KW-1185">Reference proteome</keyword>
<dbReference type="AlphaFoldDB" id="A0AAV8RC97"/>
<evidence type="ECO:0000313" key="1">
    <source>
        <dbReference type="EMBL" id="KAJ8492886.1"/>
    </source>
</evidence>
<dbReference type="InterPro" id="IPR050486">
    <property type="entry name" value="Mannose-1P_guanyltransferase"/>
</dbReference>